<dbReference type="Gene3D" id="6.10.250.1820">
    <property type="match status" value="1"/>
</dbReference>
<feature type="repeat" description="ANK" evidence="13">
    <location>
        <begin position="234"/>
        <end position="266"/>
    </location>
</feature>
<feature type="compositionally biased region" description="Polar residues" evidence="15">
    <location>
        <begin position="569"/>
        <end position="599"/>
    </location>
</feature>
<feature type="compositionally biased region" description="Low complexity" evidence="15">
    <location>
        <begin position="774"/>
        <end position="788"/>
    </location>
</feature>
<evidence type="ECO:0000256" key="8">
    <source>
        <dbReference type="ARBA" id="ARBA00038386"/>
    </source>
</evidence>
<dbReference type="InterPro" id="IPR031775">
    <property type="entry name" value="PRKG1_interact"/>
</dbReference>
<sequence length="1026" mass="116658">MADEKQPSALIRRHEQIKRWENSDTYKEPTNPKETTRKVKFQDGCVFLAACSSGDRNEVKRLLDRGADINTANVDGLTALHQACIDDNLDMVEFLVDNGADVNACDNEGWTALHATASCGFTEIARYLLEMGASVSAVNNDGDLPMDICEDDEMEKLLQDEMDKQGVDADAARREEEEQMLRDANQWLNSKVIHEIQHPKTGASALHVAAAKGYIKVINILLQAGVDVSAKDYDDWTPLHAAAHWGQEEVCKLLAEHMCDFDAKNKAGQTAFDVADTDMIKLLEELKLKQASLKDQQKDMQKEIIQIRGPSSRRRSSVTRMSVEQKQNVILKTNEQERATLNLLKLEEGEKSKSSSSSGSEEEEEEDIEESSESETEKQNEINKQTSNINQPRDRDKPPIMATVEIRQHDMPRIEEISESPEKESIKILNGEENDKGITNQTPALIDHTLLKPQEKIDNEKESKDIEKQKEKEKQKQKEEKEEKESEKIKDKEKYLDIKKDLIEEKAKEEKEKLNDTNKVPPSKQPLTKTSSVPTVPTSTQVPKVTLNSYPFDADNDHTPSWRSGLRKTGSTSQVIESLNKANETSDTNNLPRSASSPRITEDTDKNVKPEDNTVSKRPALGSLSSSITADTNQNRNADRYFEPPKRDEEAELQRKSRAKKARQTRRSTQGVTLEEIKQAEQELKRTDVVDGDKKIESEKSQDSERTKTYSESEKSDQDVQDTNVRDRTLTSSVDSLKSDSLEDTTLSRWRSSRVDRNELLRNSFRKPRDIDLSASAPSSSFYTSTSTDNTPYIPRSQRNTLSAADISSSPSPSVTLIRSTSLRTPRRPEEPEESKDDSKKEKSEKEERRESTALRARRARKERRSTGINSLTGTMADENDNDKNTESKEEEKKEEKNADSDERSLNRYSRPSSYAGYSKSTPSLEVDYKKLYEDEKLGNERLCRELDQCKKELGEAKKELDRIMKKNEQNRITADTNDRREKRALERKLSEMEEELKKVDTLKLDNQRLKDENGALIRVISKLSK</sequence>
<feature type="compositionally biased region" description="Polar residues" evidence="15">
    <location>
        <begin position="815"/>
        <end position="824"/>
    </location>
</feature>
<comment type="subunit">
    <text evidence="10">PP1 comprises a catalytic subunit, PPP1CA, PPP1CB or PPP1CC, and one or several targeting or regulatory subunits. PPP1R12B mediates binding to myosin. Isoform 3 and isoform 4 bind PPP1R12A, but not isoform 1 of PPP1R12B itself. Binds IL16.</text>
</comment>
<name>A0ABD3XC37_SINWO</name>
<feature type="region of interest" description="Disordered" evidence="15">
    <location>
        <begin position="509"/>
        <end position="927"/>
    </location>
</feature>
<evidence type="ECO:0000256" key="4">
    <source>
        <dbReference type="ARBA" id="ARBA00022553"/>
    </source>
</evidence>
<feature type="region of interest" description="Disordered" evidence="15">
    <location>
        <begin position="343"/>
        <end position="497"/>
    </location>
</feature>
<gene>
    <name evidence="17" type="ORF">ACJMK2_028907</name>
</gene>
<dbReference type="InterPro" id="IPR002110">
    <property type="entry name" value="Ankyrin_rpt"/>
</dbReference>
<dbReference type="Proteomes" id="UP001634394">
    <property type="component" value="Unassembled WGS sequence"/>
</dbReference>
<dbReference type="AlphaFoldDB" id="A0ABD3XC37"/>
<feature type="region of interest" description="Disordered" evidence="15">
    <location>
        <begin position="303"/>
        <end position="324"/>
    </location>
</feature>
<evidence type="ECO:0000256" key="10">
    <source>
        <dbReference type="ARBA" id="ARBA00065548"/>
    </source>
</evidence>
<dbReference type="InterPro" id="IPR051226">
    <property type="entry name" value="PP1_Regulatory_Subunit"/>
</dbReference>
<evidence type="ECO:0000256" key="9">
    <source>
        <dbReference type="ARBA" id="ARBA00059024"/>
    </source>
</evidence>
<feature type="compositionally biased region" description="Basic residues" evidence="15">
    <location>
        <begin position="656"/>
        <end position="666"/>
    </location>
</feature>
<evidence type="ECO:0000256" key="7">
    <source>
        <dbReference type="ARBA" id="ARBA00023212"/>
    </source>
</evidence>
<evidence type="ECO:0000256" key="1">
    <source>
        <dbReference type="ARBA" id="ARBA00004245"/>
    </source>
</evidence>
<dbReference type="Pfam" id="PF12796">
    <property type="entry name" value="Ank_2"/>
    <property type="match status" value="2"/>
</dbReference>
<feature type="compositionally biased region" description="Polar residues" evidence="15">
    <location>
        <begin position="797"/>
        <end position="807"/>
    </location>
</feature>
<evidence type="ECO:0000259" key="16">
    <source>
        <dbReference type="Pfam" id="PF15898"/>
    </source>
</evidence>
<feature type="compositionally biased region" description="Basic and acidic residues" evidence="15">
    <location>
        <begin position="449"/>
        <end position="497"/>
    </location>
</feature>
<accession>A0ABD3XC37</accession>
<evidence type="ECO:0000313" key="18">
    <source>
        <dbReference type="Proteomes" id="UP001634394"/>
    </source>
</evidence>
<evidence type="ECO:0000256" key="11">
    <source>
        <dbReference type="ARBA" id="ARBA00072757"/>
    </source>
</evidence>
<evidence type="ECO:0000256" key="12">
    <source>
        <dbReference type="ARBA" id="ARBA00083252"/>
    </source>
</evidence>
<keyword evidence="5" id="KW-0677">Repeat</keyword>
<dbReference type="EMBL" id="JBJQND010000003">
    <property type="protein sequence ID" value="KAL3882577.1"/>
    <property type="molecule type" value="Genomic_DNA"/>
</dbReference>
<dbReference type="GO" id="GO:0005856">
    <property type="term" value="C:cytoskeleton"/>
    <property type="evidence" value="ECO:0007669"/>
    <property type="project" value="UniProtKB-SubCell"/>
</dbReference>
<keyword evidence="3" id="KW-0963">Cytoplasm</keyword>
<comment type="subcellular location">
    <subcellularLocation>
        <location evidence="1">Cytoplasm</location>
        <location evidence="1">Cytoskeleton</location>
    </subcellularLocation>
</comment>
<keyword evidence="14" id="KW-0175">Coiled coil</keyword>
<feature type="compositionally biased region" description="Polar residues" evidence="15">
    <location>
        <begin position="623"/>
        <end position="636"/>
    </location>
</feature>
<evidence type="ECO:0000256" key="14">
    <source>
        <dbReference type="SAM" id="Coils"/>
    </source>
</evidence>
<dbReference type="PROSITE" id="PS50088">
    <property type="entry name" value="ANK_REPEAT"/>
    <property type="match status" value="4"/>
</dbReference>
<reference evidence="17 18" key="1">
    <citation type="submission" date="2024-11" db="EMBL/GenBank/DDBJ databases">
        <title>Chromosome-level genome assembly of the freshwater bivalve Anodonta woodiana.</title>
        <authorList>
            <person name="Chen X."/>
        </authorList>
    </citation>
    <scope>NUCLEOTIDE SEQUENCE [LARGE SCALE GENOMIC DNA]</scope>
    <source>
        <strain evidence="17">MN2024</strain>
        <tissue evidence="17">Gills</tissue>
    </source>
</reference>
<feature type="repeat" description="ANK" evidence="13">
    <location>
        <begin position="108"/>
        <end position="140"/>
    </location>
</feature>
<dbReference type="SMART" id="SM00248">
    <property type="entry name" value="ANK"/>
    <property type="match status" value="5"/>
</dbReference>
<dbReference type="GO" id="GO:0005737">
    <property type="term" value="C:cytoplasm"/>
    <property type="evidence" value="ECO:0007669"/>
    <property type="project" value="UniProtKB-ARBA"/>
</dbReference>
<organism evidence="17 18">
    <name type="scientific">Sinanodonta woodiana</name>
    <name type="common">Chinese pond mussel</name>
    <name type="synonym">Anodonta woodiana</name>
    <dbReference type="NCBI Taxonomy" id="1069815"/>
    <lineage>
        <taxon>Eukaryota</taxon>
        <taxon>Metazoa</taxon>
        <taxon>Spiralia</taxon>
        <taxon>Lophotrochozoa</taxon>
        <taxon>Mollusca</taxon>
        <taxon>Bivalvia</taxon>
        <taxon>Autobranchia</taxon>
        <taxon>Heteroconchia</taxon>
        <taxon>Palaeoheterodonta</taxon>
        <taxon>Unionida</taxon>
        <taxon>Unionoidea</taxon>
        <taxon>Unionidae</taxon>
        <taxon>Unioninae</taxon>
        <taxon>Sinanodonta</taxon>
    </lineage>
</organism>
<evidence type="ECO:0000256" key="6">
    <source>
        <dbReference type="ARBA" id="ARBA00023043"/>
    </source>
</evidence>
<evidence type="ECO:0000313" key="17">
    <source>
        <dbReference type="EMBL" id="KAL3882577.1"/>
    </source>
</evidence>
<feature type="compositionally biased region" description="Basic and acidic residues" evidence="15">
    <location>
        <begin position="637"/>
        <end position="655"/>
    </location>
</feature>
<dbReference type="Pfam" id="PF15898">
    <property type="entry name" value="PRKG1_interact"/>
    <property type="match status" value="1"/>
</dbReference>
<evidence type="ECO:0000256" key="15">
    <source>
        <dbReference type="SAM" id="MobiDB-lite"/>
    </source>
</evidence>
<feature type="compositionally biased region" description="Low complexity" evidence="15">
    <location>
        <begin position="528"/>
        <end position="546"/>
    </location>
</feature>
<dbReference type="InterPro" id="IPR036770">
    <property type="entry name" value="Ankyrin_rpt-contain_sf"/>
</dbReference>
<dbReference type="FunFam" id="1.25.40.20:FF:000007">
    <property type="entry name" value="Phosphatase 1 regulatory subunit 12A"/>
    <property type="match status" value="1"/>
</dbReference>
<dbReference type="Gene3D" id="6.10.140.390">
    <property type="match status" value="1"/>
</dbReference>
<dbReference type="SUPFAM" id="SSF48403">
    <property type="entry name" value="Ankyrin repeat"/>
    <property type="match status" value="1"/>
</dbReference>
<feature type="compositionally biased region" description="Basic and acidic residues" evidence="15">
    <location>
        <begin position="675"/>
        <end position="729"/>
    </location>
</feature>
<dbReference type="FunFam" id="1.25.40.20:FF:000004">
    <property type="entry name" value="Phosphatase 1 regulatory subunit 12A"/>
    <property type="match status" value="1"/>
</dbReference>
<feature type="domain" description="cGMP-dependent protein kinase interacting" evidence="16">
    <location>
        <begin position="928"/>
        <end position="1026"/>
    </location>
</feature>
<feature type="compositionally biased region" description="Basic and acidic residues" evidence="15">
    <location>
        <begin position="882"/>
        <end position="906"/>
    </location>
</feature>
<comment type="similarity">
    <text evidence="8">Belongs to the NRARP family.</text>
</comment>
<dbReference type="PANTHER" id="PTHR24179:SF21">
    <property type="entry name" value="MYOSIN BINDING SUBUNIT, ISOFORM O"/>
    <property type="match status" value="1"/>
</dbReference>
<dbReference type="CDD" id="cd21930">
    <property type="entry name" value="IPD_PPP1R12"/>
    <property type="match status" value="1"/>
</dbReference>
<evidence type="ECO:0000256" key="2">
    <source>
        <dbReference type="ARBA" id="ARBA00022473"/>
    </source>
</evidence>
<keyword evidence="2" id="KW-0217">Developmental protein</keyword>
<dbReference type="PROSITE" id="PS50297">
    <property type="entry name" value="ANK_REP_REGION"/>
    <property type="match status" value="4"/>
</dbReference>
<evidence type="ECO:0000256" key="13">
    <source>
        <dbReference type="PROSITE-ProRule" id="PRU00023"/>
    </source>
</evidence>
<feature type="compositionally biased region" description="Basic and acidic residues" evidence="15">
    <location>
        <begin position="600"/>
        <end position="615"/>
    </location>
</feature>
<feature type="repeat" description="ANK" evidence="13">
    <location>
        <begin position="201"/>
        <end position="233"/>
    </location>
</feature>
<evidence type="ECO:0000256" key="5">
    <source>
        <dbReference type="ARBA" id="ARBA00022737"/>
    </source>
</evidence>
<feature type="coiled-coil region" evidence="14">
    <location>
        <begin position="940"/>
        <end position="1013"/>
    </location>
</feature>
<dbReference type="PANTHER" id="PTHR24179">
    <property type="entry name" value="PROTEIN PHOSPHATASE 1 REGULATORY SUBUNIT 12"/>
    <property type="match status" value="1"/>
</dbReference>
<evidence type="ECO:0000256" key="3">
    <source>
        <dbReference type="ARBA" id="ARBA00022490"/>
    </source>
</evidence>
<keyword evidence="18" id="KW-1185">Reference proteome</keyword>
<keyword evidence="4" id="KW-0597">Phosphoprotein</keyword>
<comment type="caution">
    <text evidence="17">The sequence shown here is derived from an EMBL/GenBank/DDBJ whole genome shotgun (WGS) entry which is preliminary data.</text>
</comment>
<feature type="compositionally biased region" description="Basic and acidic residues" evidence="15">
    <location>
        <begin position="406"/>
        <end position="426"/>
    </location>
</feature>
<feature type="repeat" description="ANK" evidence="13">
    <location>
        <begin position="75"/>
        <end position="107"/>
    </location>
</feature>
<keyword evidence="7" id="KW-0206">Cytoskeleton</keyword>
<comment type="function">
    <text evidence="9">Regulates myosin phosphatase activity. Augments Ca(2+) sensitivity of the contractile apparatus.</text>
</comment>
<proteinExistence type="inferred from homology"/>
<dbReference type="InterPro" id="IPR017401">
    <property type="entry name" value="MYPT1/MYPT2/Mbs85"/>
</dbReference>
<keyword evidence="6 13" id="KW-0040">ANK repeat</keyword>
<dbReference type="Gene3D" id="1.25.40.20">
    <property type="entry name" value="Ankyrin repeat-containing domain"/>
    <property type="match status" value="2"/>
</dbReference>
<feature type="compositionally biased region" description="Basic and acidic residues" evidence="15">
    <location>
        <begin position="837"/>
        <end position="853"/>
    </location>
</feature>
<feature type="compositionally biased region" description="Polar residues" evidence="15">
    <location>
        <begin position="382"/>
        <end position="391"/>
    </location>
</feature>
<protein>
    <recommendedName>
        <fullName evidence="11">Protein phosphatase 1 regulatory subunit 12B</fullName>
    </recommendedName>
    <alternativeName>
        <fullName evidence="12">Myosin phosphatase-targeting subunit 2</fullName>
    </alternativeName>
</protein>
<dbReference type="PIRSF" id="PIRSF038141">
    <property type="entry name" value="PP1_12ABC_vert"/>
    <property type="match status" value="1"/>
</dbReference>
<feature type="compositionally biased region" description="Acidic residues" evidence="15">
    <location>
        <begin position="360"/>
        <end position="374"/>
    </location>
</feature>